<reference evidence="1" key="1">
    <citation type="submission" date="2020-09" db="EMBL/GenBank/DDBJ databases">
        <title>Bacillus faecalis sp. nov., a moderately halophilic bacterium isolated from cow faeces.</title>
        <authorList>
            <person name="Jiang L."/>
            <person name="Lee J."/>
        </authorList>
    </citation>
    <scope>NUCLEOTIDE SEQUENCE</scope>
    <source>
        <strain evidence="1">AGMB 02131</strain>
    </source>
</reference>
<evidence type="ECO:0000313" key="2">
    <source>
        <dbReference type="Proteomes" id="UP000602076"/>
    </source>
</evidence>
<evidence type="ECO:0000313" key="1">
    <source>
        <dbReference type="EMBL" id="MBD3110250.1"/>
    </source>
</evidence>
<dbReference type="RefSeq" id="WP_190999787.1">
    <property type="nucleotide sequence ID" value="NZ_JACXSI010000066.1"/>
</dbReference>
<dbReference type="AlphaFoldDB" id="A0A927D2B0"/>
<dbReference type="Pfam" id="PF14147">
    <property type="entry name" value="Spore_YhaL"/>
    <property type="match status" value="1"/>
</dbReference>
<comment type="caution">
    <text evidence="1">The sequence shown here is derived from an EMBL/GenBank/DDBJ whole genome shotgun (WGS) entry which is preliminary data.</text>
</comment>
<proteinExistence type="predicted"/>
<accession>A0A927D2B0</accession>
<dbReference type="EMBL" id="JACXSI010000066">
    <property type="protein sequence ID" value="MBD3110250.1"/>
    <property type="molecule type" value="Genomic_DNA"/>
</dbReference>
<organism evidence="1 2">
    <name type="scientific">Peribacillus faecalis</name>
    <dbReference type="NCBI Taxonomy" id="2772559"/>
    <lineage>
        <taxon>Bacteria</taxon>
        <taxon>Bacillati</taxon>
        <taxon>Bacillota</taxon>
        <taxon>Bacilli</taxon>
        <taxon>Bacillales</taxon>
        <taxon>Bacillaceae</taxon>
        <taxon>Peribacillus</taxon>
    </lineage>
</organism>
<dbReference type="Proteomes" id="UP000602076">
    <property type="component" value="Unassembled WGS sequence"/>
</dbReference>
<keyword evidence="2" id="KW-1185">Reference proteome</keyword>
<name>A0A927D2B0_9BACI</name>
<gene>
    <name evidence="1" type="ORF">IEO70_18145</name>
</gene>
<sequence>MPSFFIISCLVGIAISAIMVIKTGREESQIENDFIEQEGQKYIERMQEEKARRMRDASEEAG</sequence>
<dbReference type="InterPro" id="IPR025428">
    <property type="entry name" value="Spore_YhaL"/>
</dbReference>
<protein>
    <submittedName>
        <fullName evidence="1">Sporulation YhaL family protein</fullName>
    </submittedName>
</protein>